<sequence>MNALLEKPMTEAEVRELFNKIDKNRNGLISIKELKAYLKSNSVQYNKKEVHAFVSKCDDNCDGQINLEELTKILTGIKSTQK</sequence>
<dbReference type="InterPro" id="IPR018247">
    <property type="entry name" value="EF_Hand_1_Ca_BS"/>
</dbReference>
<evidence type="ECO:0000256" key="1">
    <source>
        <dbReference type="ARBA" id="ARBA00022837"/>
    </source>
</evidence>
<dbReference type="Proteomes" id="UP000050795">
    <property type="component" value="Unassembled WGS sequence"/>
</dbReference>
<keyword evidence="1" id="KW-0106">Calcium</keyword>
<reference evidence="4" key="2">
    <citation type="submission" date="2023-11" db="UniProtKB">
        <authorList>
            <consortium name="WormBaseParasite"/>
        </authorList>
    </citation>
    <scope>IDENTIFICATION</scope>
</reference>
<dbReference type="CDD" id="cd00051">
    <property type="entry name" value="EFh"/>
    <property type="match status" value="1"/>
</dbReference>
<proteinExistence type="predicted"/>
<dbReference type="SMART" id="SM00054">
    <property type="entry name" value="EFh"/>
    <property type="match status" value="2"/>
</dbReference>
<accession>A0AA85KA20</accession>
<reference evidence="3" key="1">
    <citation type="submission" date="2022-06" db="EMBL/GenBank/DDBJ databases">
        <authorList>
            <person name="Berger JAMES D."/>
            <person name="Berger JAMES D."/>
        </authorList>
    </citation>
    <scope>NUCLEOTIDE SEQUENCE [LARGE SCALE GENOMIC DNA]</scope>
</reference>
<evidence type="ECO:0000313" key="4">
    <source>
        <dbReference type="WBParaSite" id="TREG1_8760.1"/>
    </source>
</evidence>
<protein>
    <recommendedName>
        <fullName evidence="2">EF-hand domain-containing protein</fullName>
    </recommendedName>
</protein>
<dbReference type="WBParaSite" id="TREG1_8760.1">
    <property type="protein sequence ID" value="TREG1_8760.1"/>
    <property type="gene ID" value="TREG1_8760"/>
</dbReference>
<feature type="domain" description="EF-hand" evidence="2">
    <location>
        <begin position="9"/>
        <end position="44"/>
    </location>
</feature>
<evidence type="ECO:0000313" key="3">
    <source>
        <dbReference type="Proteomes" id="UP000050795"/>
    </source>
</evidence>
<dbReference type="GO" id="GO:0005509">
    <property type="term" value="F:calcium ion binding"/>
    <property type="evidence" value="ECO:0007669"/>
    <property type="project" value="InterPro"/>
</dbReference>
<organism evidence="3 4">
    <name type="scientific">Trichobilharzia regenti</name>
    <name type="common">Nasal bird schistosome</name>
    <dbReference type="NCBI Taxonomy" id="157069"/>
    <lineage>
        <taxon>Eukaryota</taxon>
        <taxon>Metazoa</taxon>
        <taxon>Spiralia</taxon>
        <taxon>Lophotrochozoa</taxon>
        <taxon>Platyhelminthes</taxon>
        <taxon>Trematoda</taxon>
        <taxon>Digenea</taxon>
        <taxon>Strigeidida</taxon>
        <taxon>Schistosomatoidea</taxon>
        <taxon>Schistosomatidae</taxon>
        <taxon>Trichobilharzia</taxon>
    </lineage>
</organism>
<dbReference type="AlphaFoldDB" id="A0AA85KA20"/>
<keyword evidence="3" id="KW-1185">Reference proteome</keyword>
<dbReference type="SUPFAM" id="SSF47473">
    <property type="entry name" value="EF-hand"/>
    <property type="match status" value="1"/>
</dbReference>
<dbReference type="Gene3D" id="1.10.238.10">
    <property type="entry name" value="EF-hand"/>
    <property type="match status" value="1"/>
</dbReference>
<dbReference type="PROSITE" id="PS00018">
    <property type="entry name" value="EF_HAND_1"/>
    <property type="match status" value="2"/>
</dbReference>
<name>A0AA85KA20_TRIRE</name>
<dbReference type="InterPro" id="IPR002048">
    <property type="entry name" value="EF_hand_dom"/>
</dbReference>
<dbReference type="PROSITE" id="PS50222">
    <property type="entry name" value="EF_HAND_2"/>
    <property type="match status" value="2"/>
</dbReference>
<dbReference type="Pfam" id="PF13499">
    <property type="entry name" value="EF-hand_7"/>
    <property type="match status" value="1"/>
</dbReference>
<dbReference type="InterPro" id="IPR011992">
    <property type="entry name" value="EF-hand-dom_pair"/>
</dbReference>
<evidence type="ECO:0000259" key="2">
    <source>
        <dbReference type="PROSITE" id="PS50222"/>
    </source>
</evidence>
<feature type="domain" description="EF-hand" evidence="2">
    <location>
        <begin position="45"/>
        <end position="80"/>
    </location>
</feature>